<name>A0A9J6CH13_POLVA</name>
<organism evidence="8 9">
    <name type="scientific">Polypedilum vanderplanki</name>
    <name type="common">Sleeping chironomid midge</name>
    <dbReference type="NCBI Taxonomy" id="319348"/>
    <lineage>
        <taxon>Eukaryota</taxon>
        <taxon>Metazoa</taxon>
        <taxon>Ecdysozoa</taxon>
        <taxon>Arthropoda</taxon>
        <taxon>Hexapoda</taxon>
        <taxon>Insecta</taxon>
        <taxon>Pterygota</taxon>
        <taxon>Neoptera</taxon>
        <taxon>Endopterygota</taxon>
        <taxon>Diptera</taxon>
        <taxon>Nematocera</taxon>
        <taxon>Chironomoidea</taxon>
        <taxon>Chironomidae</taxon>
        <taxon>Chironominae</taxon>
        <taxon>Polypedilum</taxon>
        <taxon>Polypedilum</taxon>
    </lineage>
</organism>
<dbReference type="Pfam" id="PF00704">
    <property type="entry name" value="Glyco_hydro_18"/>
    <property type="match status" value="1"/>
</dbReference>
<evidence type="ECO:0000256" key="3">
    <source>
        <dbReference type="ARBA" id="ARBA00023180"/>
    </source>
</evidence>
<dbReference type="GO" id="GO:0005975">
    <property type="term" value="P:carbohydrate metabolic process"/>
    <property type="evidence" value="ECO:0007669"/>
    <property type="project" value="InterPro"/>
</dbReference>
<keyword evidence="4 5" id="KW-0326">Glycosidase</keyword>
<keyword evidence="6" id="KW-0472">Membrane</keyword>
<keyword evidence="1" id="KW-0732">Signal</keyword>
<evidence type="ECO:0000256" key="1">
    <source>
        <dbReference type="ARBA" id="ARBA00022729"/>
    </source>
</evidence>
<proteinExistence type="predicted"/>
<evidence type="ECO:0000256" key="4">
    <source>
        <dbReference type="ARBA" id="ARBA00023295"/>
    </source>
</evidence>
<dbReference type="CDD" id="cd09917">
    <property type="entry name" value="F-box_SF"/>
    <property type="match status" value="1"/>
</dbReference>
<dbReference type="InterPro" id="IPR017853">
    <property type="entry name" value="GH"/>
</dbReference>
<dbReference type="InterPro" id="IPR050314">
    <property type="entry name" value="Glycosyl_Hydrlase_18"/>
</dbReference>
<dbReference type="Proteomes" id="UP001107558">
    <property type="component" value="Chromosome 1"/>
</dbReference>
<keyword evidence="2 5" id="KW-0378">Hydrolase</keyword>
<dbReference type="SUPFAM" id="SSF51445">
    <property type="entry name" value="(Trans)glycosidases"/>
    <property type="match status" value="1"/>
</dbReference>
<dbReference type="PANTHER" id="PTHR11177:SF390">
    <property type="entry name" value="CHITINASE 11"/>
    <property type="match status" value="1"/>
</dbReference>
<feature type="domain" description="GH18" evidence="7">
    <location>
        <begin position="543"/>
        <end position="920"/>
    </location>
</feature>
<keyword evidence="9" id="KW-1185">Reference proteome</keyword>
<keyword evidence="6" id="KW-0812">Transmembrane</keyword>
<dbReference type="SUPFAM" id="SSF52058">
    <property type="entry name" value="L domain-like"/>
    <property type="match status" value="1"/>
</dbReference>
<evidence type="ECO:0000313" key="8">
    <source>
        <dbReference type="EMBL" id="KAG5681498.1"/>
    </source>
</evidence>
<dbReference type="PROSITE" id="PS51910">
    <property type="entry name" value="GH18_2"/>
    <property type="match status" value="1"/>
</dbReference>
<dbReference type="GO" id="GO:0004568">
    <property type="term" value="F:chitinase activity"/>
    <property type="evidence" value="ECO:0007669"/>
    <property type="project" value="TreeGrafter"/>
</dbReference>
<sequence>MDYFSLLPNEIISDHIFIYLKAIPFTERPSYFQSDLKNLTLVCKRFNEIIGTSKELISNFELIISTKTLENGLFNAYFVRKYQKIIVIDSDINKQKELLQVFERYGRNLEILTIVGNLLLIYGRSLFLNTPKLHTVIASCFKTIKYNNLTQKCQITDLPNLKNLIFTGNNSSYPVLNVFSNCNLENLYIGYAQNLAYPKITNWKLKKFSVLSMSNNTFRFLDEQKQYLEDLEVYVDNAEFLQFIMNNLKVKKLKLQFTKNVNVPKDIQKLNSNLKNLVIEHVNNRKTTKQMILQLLRYYPCLETIKYDATYTGVFDEEKINMLDLHTLDVSLPDSIIILSCYMPKLQKLTIKSCRKYNELYHSQIFDSVEDLTFICGPYVKNVILRFPNVKSLTLNHVLLKKNEFIDLVSSLSELKMIKLFKPIWDKRGIMTKQKYELISNQRNTGSRNFLAISLLTLLCILLFSCIFIFWDEIYNKRLNIPQKSNDIPHLWHNRLEFYNKKLHASISDIDKNNSVNDNDKITISSSKFGNYIYSSERAKYDKKLICYYTTPKFVSNGRQRTRRSSLNVNENLLKIQDINPYLCTHLNIGIIDIENCTLQLDDDLINAFRDGNELKKKNDRLKLMLWVGGGDESYGFPEMIANHSNRKLFIQSVKKALETYSLDGIDIDFEFPDGSNSQRIHFMQLLHEIRREYQREHTTYLLSIAVAAPAVFVDMCYDVPMINENVDYVNIMTYDYHFYSKGTPYTGLNSPLYAKSNEIGFFETLNINYSVNYWISKGLDRSKIVVGLATYAHSFRLVNPFNTKIYAPAEDFGSVGVLGFVSYSEICWFIETNFNVKIEYDAETCSPFLHTGLEWISYDDERSIECKANYIKNNDFGGIMVFSLNTDDFKFTCSAKKYAGGEKKNFPLLRKIHSVLFRNSSH</sequence>
<dbReference type="PROSITE" id="PS01095">
    <property type="entry name" value="GH18_1"/>
    <property type="match status" value="1"/>
</dbReference>
<dbReference type="PANTHER" id="PTHR11177">
    <property type="entry name" value="CHITINASE"/>
    <property type="match status" value="1"/>
</dbReference>
<dbReference type="Gene3D" id="3.20.20.80">
    <property type="entry name" value="Glycosidases"/>
    <property type="match status" value="1"/>
</dbReference>
<evidence type="ECO:0000313" key="9">
    <source>
        <dbReference type="Proteomes" id="UP001107558"/>
    </source>
</evidence>
<gene>
    <name evidence="8" type="ORF">PVAND_010925</name>
</gene>
<evidence type="ECO:0000256" key="2">
    <source>
        <dbReference type="ARBA" id="ARBA00022801"/>
    </source>
</evidence>
<dbReference type="InterPro" id="IPR029070">
    <property type="entry name" value="Chitinase_insertion_sf"/>
</dbReference>
<evidence type="ECO:0000259" key="7">
    <source>
        <dbReference type="PROSITE" id="PS51910"/>
    </source>
</evidence>
<dbReference type="OrthoDB" id="76388at2759"/>
<accession>A0A9J6CH13</accession>
<protein>
    <recommendedName>
        <fullName evidence="7">GH18 domain-containing protein</fullName>
    </recommendedName>
</protein>
<dbReference type="EMBL" id="JADBJN010000001">
    <property type="protein sequence ID" value="KAG5681498.1"/>
    <property type="molecule type" value="Genomic_DNA"/>
</dbReference>
<keyword evidence="6" id="KW-1133">Transmembrane helix</keyword>
<evidence type="ECO:0000256" key="6">
    <source>
        <dbReference type="SAM" id="Phobius"/>
    </source>
</evidence>
<dbReference type="InterPro" id="IPR001223">
    <property type="entry name" value="Glyco_hydro18_cat"/>
</dbReference>
<dbReference type="AlphaFoldDB" id="A0A9J6CH13"/>
<dbReference type="GO" id="GO:0005576">
    <property type="term" value="C:extracellular region"/>
    <property type="evidence" value="ECO:0007669"/>
    <property type="project" value="TreeGrafter"/>
</dbReference>
<dbReference type="FunFam" id="3.10.50.10:FF:000003">
    <property type="entry name" value="Class V chitinase CHIT5b"/>
    <property type="match status" value="1"/>
</dbReference>
<feature type="transmembrane region" description="Helical" evidence="6">
    <location>
        <begin position="450"/>
        <end position="471"/>
    </location>
</feature>
<dbReference type="SUPFAM" id="SSF54556">
    <property type="entry name" value="Chitinase insertion domain"/>
    <property type="match status" value="1"/>
</dbReference>
<dbReference type="GO" id="GO:0006032">
    <property type="term" value="P:chitin catabolic process"/>
    <property type="evidence" value="ECO:0007669"/>
    <property type="project" value="TreeGrafter"/>
</dbReference>
<dbReference type="SMART" id="SM00636">
    <property type="entry name" value="Glyco_18"/>
    <property type="match status" value="1"/>
</dbReference>
<dbReference type="GO" id="GO:0008061">
    <property type="term" value="F:chitin binding"/>
    <property type="evidence" value="ECO:0007669"/>
    <property type="project" value="InterPro"/>
</dbReference>
<dbReference type="InterPro" id="IPR001579">
    <property type="entry name" value="Glyco_hydro_18_chit_AS"/>
</dbReference>
<keyword evidence="3" id="KW-0325">Glycoprotein</keyword>
<reference evidence="8" key="1">
    <citation type="submission" date="2021-03" db="EMBL/GenBank/DDBJ databases">
        <title>Chromosome level genome of the anhydrobiotic midge Polypedilum vanderplanki.</title>
        <authorList>
            <person name="Yoshida Y."/>
            <person name="Kikawada T."/>
            <person name="Gusev O."/>
        </authorList>
    </citation>
    <scope>NUCLEOTIDE SEQUENCE</scope>
    <source>
        <strain evidence="8">NIAS01</strain>
        <tissue evidence="8">Whole body or cell culture</tissue>
    </source>
</reference>
<dbReference type="InterPro" id="IPR011583">
    <property type="entry name" value="Chitinase_II/V-like_cat"/>
</dbReference>
<evidence type="ECO:0000256" key="5">
    <source>
        <dbReference type="RuleBase" id="RU000489"/>
    </source>
</evidence>
<comment type="caution">
    <text evidence="8">The sequence shown here is derived from an EMBL/GenBank/DDBJ whole genome shotgun (WGS) entry which is preliminary data.</text>
</comment>
<dbReference type="Gene3D" id="3.10.50.10">
    <property type="match status" value="1"/>
</dbReference>